<evidence type="ECO:0000256" key="7">
    <source>
        <dbReference type="ARBA" id="ARBA00023163"/>
    </source>
</evidence>
<evidence type="ECO:0000256" key="4">
    <source>
        <dbReference type="ARBA" id="ARBA00022771"/>
    </source>
</evidence>
<keyword evidence="6" id="KW-0805">Transcription regulation</keyword>
<dbReference type="SUPFAM" id="SSF57667">
    <property type="entry name" value="beta-beta-alpha zinc fingers"/>
    <property type="match status" value="1"/>
</dbReference>
<comment type="subcellular location">
    <subcellularLocation>
        <location evidence="1">Nucleus</location>
    </subcellularLocation>
</comment>
<keyword evidence="8" id="KW-0539">Nucleus</keyword>
<accession>A0A9P8UCB7</accession>
<dbReference type="PROSITE" id="PS50157">
    <property type="entry name" value="ZINC_FINGER_C2H2_2"/>
    <property type="match status" value="2"/>
</dbReference>
<sequence length="501" mass="54876">MYLLNTQQDMDPNMMASQVMAPAQFFYCSPDQTLGNRQHRHLSQQPAMQHMSMYPVVPTLPSTLVYSKPSSSCSQPATQPKMLSVIPSNLTPMASPKLAYQGPTIILQNGAAKLMLETEMYDNENSYYPATPALCTAGSHVGYPGSSDDMLATLINPMFSGFDGFENVKPDVVALPDGMEAQNWTNSVSPPMTPSYLSQSQTGPSSVTSGCINPRDILSVSGVSTTKFTCLAAIEQFKTDTLKPTVLATFELNPVLHHRLPSFDEHSDLESEEDVFSGIVNLHKKSAKDLQRSRSATCSTILFPFVGGVETAYEDTTSVAVTRIATLGSPSEDEARPAKKAGSAPQQQSAAEEESSKAQTVENSNATDAATPNLPTPAKRRGRKQSLTDDLTKPFVCELCSRRFRRQEHLKRHYRSLHIQDKAFECSDCGKKFSRNDNLVQHIRTHGDSTIVTNLINDPDHNSFSKVLFQVDSEVSGSSGSEFSSDESNVRLSGKRRKRSA</sequence>
<dbReference type="GO" id="GO:0000978">
    <property type="term" value="F:RNA polymerase II cis-regulatory region sequence-specific DNA binding"/>
    <property type="evidence" value="ECO:0007669"/>
    <property type="project" value="TreeGrafter"/>
</dbReference>
<dbReference type="PROSITE" id="PS00028">
    <property type="entry name" value="ZINC_FINGER_C2H2_1"/>
    <property type="match status" value="2"/>
</dbReference>
<evidence type="ECO:0000256" key="1">
    <source>
        <dbReference type="ARBA" id="ARBA00004123"/>
    </source>
</evidence>
<dbReference type="OrthoDB" id="654211at2759"/>
<dbReference type="Gene3D" id="3.30.160.60">
    <property type="entry name" value="Classic Zinc Finger"/>
    <property type="match status" value="2"/>
</dbReference>
<dbReference type="SMART" id="SM00355">
    <property type="entry name" value="ZnF_C2H2"/>
    <property type="match status" value="2"/>
</dbReference>
<evidence type="ECO:0000256" key="10">
    <source>
        <dbReference type="SAM" id="MobiDB-lite"/>
    </source>
</evidence>
<evidence type="ECO:0000256" key="9">
    <source>
        <dbReference type="PROSITE-ProRule" id="PRU00042"/>
    </source>
</evidence>
<dbReference type="AlphaFoldDB" id="A0A9P8UCB7"/>
<evidence type="ECO:0000259" key="11">
    <source>
        <dbReference type="PROSITE" id="PS50157"/>
    </source>
</evidence>
<organism evidence="12 13">
    <name type="scientific">Truncatella angustata</name>
    <dbReference type="NCBI Taxonomy" id="152316"/>
    <lineage>
        <taxon>Eukaryota</taxon>
        <taxon>Fungi</taxon>
        <taxon>Dikarya</taxon>
        <taxon>Ascomycota</taxon>
        <taxon>Pezizomycotina</taxon>
        <taxon>Sordariomycetes</taxon>
        <taxon>Xylariomycetidae</taxon>
        <taxon>Amphisphaeriales</taxon>
        <taxon>Sporocadaceae</taxon>
        <taxon>Truncatella</taxon>
    </lineage>
</organism>
<dbReference type="GO" id="GO:0005634">
    <property type="term" value="C:nucleus"/>
    <property type="evidence" value="ECO:0007669"/>
    <property type="project" value="UniProtKB-SubCell"/>
</dbReference>
<dbReference type="PANTHER" id="PTHR23235">
    <property type="entry name" value="KRUEPPEL-LIKE TRANSCRIPTION FACTOR"/>
    <property type="match status" value="1"/>
</dbReference>
<evidence type="ECO:0000256" key="2">
    <source>
        <dbReference type="ARBA" id="ARBA00022723"/>
    </source>
</evidence>
<dbReference type="PANTHER" id="PTHR23235:SF120">
    <property type="entry name" value="KRUPPEL-LIKE FACTOR 15"/>
    <property type="match status" value="1"/>
</dbReference>
<feature type="domain" description="C2H2-type" evidence="11">
    <location>
        <begin position="395"/>
        <end position="423"/>
    </location>
</feature>
<keyword evidence="2" id="KW-0479">Metal-binding</keyword>
<dbReference type="GO" id="GO:0000981">
    <property type="term" value="F:DNA-binding transcription factor activity, RNA polymerase II-specific"/>
    <property type="evidence" value="ECO:0007669"/>
    <property type="project" value="TreeGrafter"/>
</dbReference>
<keyword evidence="5" id="KW-0862">Zinc</keyword>
<feature type="domain" description="C2H2-type" evidence="11">
    <location>
        <begin position="424"/>
        <end position="451"/>
    </location>
</feature>
<dbReference type="FunFam" id="3.30.160.60:FF:000141">
    <property type="entry name" value="C2H2 zinc finger protein"/>
    <property type="match status" value="1"/>
</dbReference>
<dbReference type="FunFam" id="3.30.160.60:FF:000478">
    <property type="entry name" value="Zinc finger protein 133"/>
    <property type="match status" value="1"/>
</dbReference>
<proteinExistence type="predicted"/>
<evidence type="ECO:0000256" key="8">
    <source>
        <dbReference type="ARBA" id="ARBA00023242"/>
    </source>
</evidence>
<feature type="region of interest" description="Disordered" evidence="10">
    <location>
        <begin position="476"/>
        <end position="501"/>
    </location>
</feature>
<dbReference type="InterPro" id="IPR013087">
    <property type="entry name" value="Znf_C2H2_type"/>
</dbReference>
<dbReference type="RefSeq" id="XP_045952091.1">
    <property type="nucleotide sequence ID" value="XM_046094929.1"/>
</dbReference>
<keyword evidence="3" id="KW-0677">Repeat</keyword>
<reference evidence="12" key="1">
    <citation type="journal article" date="2021" name="Nat. Commun.">
        <title>Genetic determinants of endophytism in the Arabidopsis root mycobiome.</title>
        <authorList>
            <person name="Mesny F."/>
            <person name="Miyauchi S."/>
            <person name="Thiergart T."/>
            <person name="Pickel B."/>
            <person name="Atanasova L."/>
            <person name="Karlsson M."/>
            <person name="Huettel B."/>
            <person name="Barry K.W."/>
            <person name="Haridas S."/>
            <person name="Chen C."/>
            <person name="Bauer D."/>
            <person name="Andreopoulos W."/>
            <person name="Pangilinan J."/>
            <person name="LaButti K."/>
            <person name="Riley R."/>
            <person name="Lipzen A."/>
            <person name="Clum A."/>
            <person name="Drula E."/>
            <person name="Henrissat B."/>
            <person name="Kohler A."/>
            <person name="Grigoriev I.V."/>
            <person name="Martin F.M."/>
            <person name="Hacquard S."/>
        </authorList>
    </citation>
    <scope>NUCLEOTIDE SEQUENCE</scope>
    <source>
        <strain evidence="12">MPI-SDFR-AT-0073</strain>
    </source>
</reference>
<comment type="caution">
    <text evidence="12">The sequence shown here is derived from an EMBL/GenBank/DDBJ whole genome shotgun (WGS) entry which is preliminary data.</text>
</comment>
<keyword evidence="7" id="KW-0804">Transcription</keyword>
<name>A0A9P8UCB7_9PEZI</name>
<evidence type="ECO:0000313" key="13">
    <source>
        <dbReference type="Proteomes" id="UP000758603"/>
    </source>
</evidence>
<protein>
    <recommendedName>
        <fullName evidence="11">C2H2-type domain-containing protein</fullName>
    </recommendedName>
</protein>
<dbReference type="EMBL" id="JAGPXC010000011">
    <property type="protein sequence ID" value="KAH6645577.1"/>
    <property type="molecule type" value="Genomic_DNA"/>
</dbReference>
<feature type="compositionally biased region" description="Low complexity" evidence="10">
    <location>
        <begin position="476"/>
        <end position="487"/>
    </location>
</feature>
<feature type="compositionally biased region" description="Polar residues" evidence="10">
    <location>
        <begin position="357"/>
        <end position="370"/>
    </location>
</feature>
<gene>
    <name evidence="12" type="ORF">BKA67DRAFT_117973</name>
</gene>
<dbReference type="GO" id="GO:0008270">
    <property type="term" value="F:zinc ion binding"/>
    <property type="evidence" value="ECO:0007669"/>
    <property type="project" value="UniProtKB-KW"/>
</dbReference>
<dbReference type="GeneID" id="70123822"/>
<evidence type="ECO:0000256" key="3">
    <source>
        <dbReference type="ARBA" id="ARBA00022737"/>
    </source>
</evidence>
<dbReference type="Proteomes" id="UP000758603">
    <property type="component" value="Unassembled WGS sequence"/>
</dbReference>
<evidence type="ECO:0000313" key="12">
    <source>
        <dbReference type="EMBL" id="KAH6645577.1"/>
    </source>
</evidence>
<feature type="region of interest" description="Disordered" evidence="10">
    <location>
        <begin position="328"/>
        <end position="387"/>
    </location>
</feature>
<keyword evidence="4 9" id="KW-0863">Zinc-finger</keyword>
<dbReference type="Pfam" id="PF00096">
    <property type="entry name" value="zf-C2H2"/>
    <property type="match status" value="2"/>
</dbReference>
<keyword evidence="13" id="KW-1185">Reference proteome</keyword>
<evidence type="ECO:0000256" key="6">
    <source>
        <dbReference type="ARBA" id="ARBA00023015"/>
    </source>
</evidence>
<dbReference type="InterPro" id="IPR036236">
    <property type="entry name" value="Znf_C2H2_sf"/>
</dbReference>
<evidence type="ECO:0000256" key="5">
    <source>
        <dbReference type="ARBA" id="ARBA00022833"/>
    </source>
</evidence>